<comment type="caution">
    <text evidence="6">The sequence shown here is derived from an EMBL/GenBank/DDBJ whole genome shotgun (WGS) entry which is preliminary data.</text>
</comment>
<keyword evidence="1" id="KW-0479">Metal-binding</keyword>
<feature type="compositionally biased region" description="Polar residues" evidence="4">
    <location>
        <begin position="228"/>
        <end position="237"/>
    </location>
</feature>
<dbReference type="EMBL" id="JAVRRG010000042">
    <property type="protein sequence ID" value="KAK5093534.1"/>
    <property type="molecule type" value="Genomic_DNA"/>
</dbReference>
<name>A0ABR0KCP6_9EURO</name>
<feature type="domain" description="HIT-type" evidence="5">
    <location>
        <begin position="312"/>
        <end position="337"/>
    </location>
</feature>
<dbReference type="CDD" id="cd21437">
    <property type="entry name" value="zf-HIT_ZNHIT1_like"/>
    <property type="match status" value="1"/>
</dbReference>
<evidence type="ECO:0000259" key="5">
    <source>
        <dbReference type="Pfam" id="PF04438"/>
    </source>
</evidence>
<sequence length="354" mass="38975">MPLIEELPVSQTIKASHGWAYIPDTGPIAAQQPGTRDRKRVAAGAARTAATSSAKREKATSQRLESLNKENYRDGVSIPIPPSNREKGKGRKETSNVKRILGYQRTFAHYLADVEANNPGELHYKLPNAPTAMGPPRTPALARGESSQRKASTDTNASRKRSGARRSIADDSSRPTTPIETPRRGTKRGRQSSRSQSISNFETEARPAGAVVKKEEQAVSEEKDTAMTDVSSIQTGNAAPPPSQSSPDAFNERESKASYPLEWDTDPLLSSYPSDVPSMPTDRIMQILISEQPLTYTAARARPLDEDKRPPPRRFCGICGYWGKVKCKKCEEWTCGLMECWRTHEGTCPMANAY</sequence>
<dbReference type="Pfam" id="PF04438">
    <property type="entry name" value="zf-HIT"/>
    <property type="match status" value="1"/>
</dbReference>
<gene>
    <name evidence="6" type="ORF">LTR24_004245</name>
</gene>
<feature type="compositionally biased region" description="Basic and acidic residues" evidence="4">
    <location>
        <begin position="54"/>
        <end position="73"/>
    </location>
</feature>
<feature type="compositionally biased region" description="Basic and acidic residues" evidence="4">
    <location>
        <begin position="84"/>
        <end position="96"/>
    </location>
</feature>
<evidence type="ECO:0000256" key="3">
    <source>
        <dbReference type="ARBA" id="ARBA00022833"/>
    </source>
</evidence>
<organism evidence="6 7">
    <name type="scientific">Lithohypha guttulata</name>
    <dbReference type="NCBI Taxonomy" id="1690604"/>
    <lineage>
        <taxon>Eukaryota</taxon>
        <taxon>Fungi</taxon>
        <taxon>Dikarya</taxon>
        <taxon>Ascomycota</taxon>
        <taxon>Pezizomycotina</taxon>
        <taxon>Eurotiomycetes</taxon>
        <taxon>Chaetothyriomycetidae</taxon>
        <taxon>Chaetothyriales</taxon>
        <taxon>Trichomeriaceae</taxon>
        <taxon>Lithohypha</taxon>
    </lineage>
</organism>
<proteinExistence type="predicted"/>
<feature type="compositionally biased region" description="Low complexity" evidence="4">
    <location>
        <begin position="42"/>
        <end position="53"/>
    </location>
</feature>
<dbReference type="PANTHER" id="PTHR13093">
    <property type="entry name" value="ZINC FINGER HIT DOMAIN CONTAINING PROTEIN 1"/>
    <property type="match status" value="1"/>
</dbReference>
<dbReference type="InterPro" id="IPR007529">
    <property type="entry name" value="Znf_HIT"/>
</dbReference>
<evidence type="ECO:0000256" key="1">
    <source>
        <dbReference type="ARBA" id="ARBA00022723"/>
    </source>
</evidence>
<evidence type="ECO:0000256" key="4">
    <source>
        <dbReference type="SAM" id="MobiDB-lite"/>
    </source>
</evidence>
<dbReference type="InterPro" id="IPR039723">
    <property type="entry name" value="Vps71/ZNHIT1"/>
</dbReference>
<dbReference type="Proteomes" id="UP001345013">
    <property type="component" value="Unassembled WGS sequence"/>
</dbReference>
<feature type="region of interest" description="Disordered" evidence="4">
    <location>
        <begin position="26"/>
        <end position="96"/>
    </location>
</feature>
<evidence type="ECO:0000313" key="6">
    <source>
        <dbReference type="EMBL" id="KAK5093534.1"/>
    </source>
</evidence>
<keyword evidence="3" id="KW-0862">Zinc</keyword>
<accession>A0ABR0KCP6</accession>
<evidence type="ECO:0000313" key="7">
    <source>
        <dbReference type="Proteomes" id="UP001345013"/>
    </source>
</evidence>
<keyword evidence="7" id="KW-1185">Reference proteome</keyword>
<evidence type="ECO:0000256" key="2">
    <source>
        <dbReference type="ARBA" id="ARBA00022771"/>
    </source>
</evidence>
<feature type="region of interest" description="Disordered" evidence="4">
    <location>
        <begin position="122"/>
        <end position="261"/>
    </location>
</feature>
<keyword evidence="2" id="KW-0863">Zinc-finger</keyword>
<feature type="compositionally biased region" description="Basic and acidic residues" evidence="4">
    <location>
        <begin position="212"/>
        <end position="226"/>
    </location>
</feature>
<protein>
    <recommendedName>
        <fullName evidence="5">HIT-type domain-containing protein</fullName>
    </recommendedName>
</protein>
<reference evidence="6 7" key="1">
    <citation type="submission" date="2023-08" db="EMBL/GenBank/DDBJ databases">
        <title>Black Yeasts Isolated from many extreme environments.</title>
        <authorList>
            <person name="Coleine C."/>
            <person name="Stajich J.E."/>
            <person name="Selbmann L."/>
        </authorList>
    </citation>
    <scope>NUCLEOTIDE SEQUENCE [LARGE SCALE GENOMIC DNA]</scope>
    <source>
        <strain evidence="6 7">CCFEE 5885</strain>
    </source>
</reference>